<reference evidence="3 4" key="1">
    <citation type="submission" date="2021-01" db="EMBL/GenBank/DDBJ databases">
        <title>Whole genome shotgun sequence of Plantactinospora mayteni NBRC 109088.</title>
        <authorList>
            <person name="Komaki H."/>
            <person name="Tamura T."/>
        </authorList>
    </citation>
    <scope>NUCLEOTIDE SEQUENCE [LARGE SCALE GENOMIC DNA]</scope>
    <source>
        <strain evidence="3 4">NBRC 109088</strain>
    </source>
</reference>
<keyword evidence="4" id="KW-1185">Reference proteome</keyword>
<gene>
    <name evidence="3" type="ORF">Pma05_35060</name>
</gene>
<dbReference type="RefSeq" id="WP_203858442.1">
    <property type="nucleotide sequence ID" value="NZ_BAAAZQ010000001.1"/>
</dbReference>
<proteinExistence type="predicted"/>
<keyword evidence="2" id="KW-1133">Transmembrane helix</keyword>
<evidence type="ECO:0000256" key="2">
    <source>
        <dbReference type="SAM" id="Phobius"/>
    </source>
</evidence>
<evidence type="ECO:0000256" key="1">
    <source>
        <dbReference type="SAM" id="MobiDB-lite"/>
    </source>
</evidence>
<keyword evidence="2" id="KW-0472">Membrane</keyword>
<feature type="region of interest" description="Disordered" evidence="1">
    <location>
        <begin position="441"/>
        <end position="466"/>
    </location>
</feature>
<dbReference type="Proteomes" id="UP000621500">
    <property type="component" value="Unassembled WGS sequence"/>
</dbReference>
<protein>
    <submittedName>
        <fullName evidence="3">Uncharacterized protein</fullName>
    </submittedName>
</protein>
<dbReference type="EMBL" id="BONX01000023">
    <property type="protein sequence ID" value="GIG96933.1"/>
    <property type="molecule type" value="Genomic_DNA"/>
</dbReference>
<accession>A0ABQ4EQM9</accession>
<sequence>MTRDVELKLRETLLAEADRLAVVEDPWPRFAQREGAHRRARRIRVGVVAGFLAAAVGVQTNLIPLPGWFPGIAIASSPSPLADGPTRGSLATDRAWLDGLRQQVKDQEDPEGWWRITDRGAIRIVYAGDVPGYRVALVLVPLRLGFITSAQLIWFSGLPGAGPEQMEQGGNEGADTAVTTWMEGESKGGGVAVVVGPAGSTVTISSFAGYSPTGVVERHQIDSSVGAGVGVASVPASTVAPALTARVTNGATVIHDGPVYGGWSGLYDASATQTVNEMLTTAVRDARGPVIDRAILTQFVEFALGNSHLLPRDTAIRVRWSGSVNDKPAVLFTIQPKGGGVLAYAMHGDIMGWRTDLRLLLPAHGVEQRPIAWRMRAEGKDAQTDRVLVVAPPGAATATVSAGDGAPIPVTLDASGFGTTTIAPNQPATVTAHAADGTTLASTPIPAFEGNSGGLPGDTPNTRVTN</sequence>
<name>A0ABQ4EQM9_9ACTN</name>
<feature type="transmembrane region" description="Helical" evidence="2">
    <location>
        <begin position="45"/>
        <end position="69"/>
    </location>
</feature>
<evidence type="ECO:0000313" key="3">
    <source>
        <dbReference type="EMBL" id="GIG96933.1"/>
    </source>
</evidence>
<keyword evidence="2" id="KW-0812">Transmembrane</keyword>
<comment type="caution">
    <text evidence="3">The sequence shown here is derived from an EMBL/GenBank/DDBJ whole genome shotgun (WGS) entry which is preliminary data.</text>
</comment>
<organism evidence="3 4">
    <name type="scientific">Plantactinospora mayteni</name>
    <dbReference type="NCBI Taxonomy" id="566021"/>
    <lineage>
        <taxon>Bacteria</taxon>
        <taxon>Bacillati</taxon>
        <taxon>Actinomycetota</taxon>
        <taxon>Actinomycetes</taxon>
        <taxon>Micromonosporales</taxon>
        <taxon>Micromonosporaceae</taxon>
        <taxon>Plantactinospora</taxon>
    </lineage>
</organism>
<evidence type="ECO:0000313" key="4">
    <source>
        <dbReference type="Proteomes" id="UP000621500"/>
    </source>
</evidence>